<dbReference type="PANTHER" id="PTHR42776:SF27">
    <property type="entry name" value="DIPEPTIDYL PEPTIDASE FAMILY MEMBER 6"/>
    <property type="match status" value="1"/>
</dbReference>
<keyword evidence="5" id="KW-0645">Protease</keyword>
<keyword evidence="2" id="KW-0720">Serine protease</keyword>
<dbReference type="PROSITE" id="PS51257">
    <property type="entry name" value="PROKAR_LIPOPROTEIN"/>
    <property type="match status" value="1"/>
</dbReference>
<dbReference type="GO" id="GO:0004252">
    <property type="term" value="F:serine-type endopeptidase activity"/>
    <property type="evidence" value="ECO:0007669"/>
    <property type="project" value="TreeGrafter"/>
</dbReference>
<feature type="domain" description="Peptidase S9 prolyl oligopeptidase catalytic" evidence="4">
    <location>
        <begin position="526"/>
        <end position="722"/>
    </location>
</feature>
<dbReference type="InterPro" id="IPR011659">
    <property type="entry name" value="WD40"/>
</dbReference>
<evidence type="ECO:0000313" key="6">
    <source>
        <dbReference type="Proteomes" id="UP000569092"/>
    </source>
</evidence>
<keyword evidence="1" id="KW-0378">Hydrolase</keyword>
<organism evidence="5 6">
    <name type="scientific">Tunturiibacter lichenicola</name>
    <dbReference type="NCBI Taxonomy" id="2051959"/>
    <lineage>
        <taxon>Bacteria</taxon>
        <taxon>Pseudomonadati</taxon>
        <taxon>Acidobacteriota</taxon>
        <taxon>Terriglobia</taxon>
        <taxon>Terriglobales</taxon>
        <taxon>Acidobacteriaceae</taxon>
        <taxon>Tunturiibacter</taxon>
    </lineage>
</organism>
<dbReference type="InterPro" id="IPR029058">
    <property type="entry name" value="AB_hydrolase_fold"/>
</dbReference>
<protein>
    <submittedName>
        <fullName evidence="5">Dipeptidyl aminopeptidase/acylaminoacyl peptidase</fullName>
    </submittedName>
</protein>
<dbReference type="Pfam" id="PF07676">
    <property type="entry name" value="PD40"/>
    <property type="match status" value="2"/>
</dbReference>
<dbReference type="GO" id="GO:0006508">
    <property type="term" value="P:proteolysis"/>
    <property type="evidence" value="ECO:0007669"/>
    <property type="project" value="InterPro"/>
</dbReference>
<name>A0A7W8N5E2_9BACT</name>
<dbReference type="SUPFAM" id="SSF82171">
    <property type="entry name" value="DPP6 N-terminal domain-like"/>
    <property type="match status" value="1"/>
</dbReference>
<evidence type="ECO:0000256" key="2">
    <source>
        <dbReference type="ARBA" id="ARBA00022825"/>
    </source>
</evidence>
<dbReference type="SUPFAM" id="SSF53474">
    <property type="entry name" value="alpha/beta-Hydrolases"/>
    <property type="match status" value="1"/>
</dbReference>
<reference evidence="5 6" key="1">
    <citation type="submission" date="2020-08" db="EMBL/GenBank/DDBJ databases">
        <title>Genomic Encyclopedia of Type Strains, Phase IV (KMG-V): Genome sequencing to study the core and pangenomes of soil and plant-associated prokaryotes.</title>
        <authorList>
            <person name="Whitman W."/>
        </authorList>
    </citation>
    <scope>NUCLEOTIDE SEQUENCE [LARGE SCALE GENOMIC DNA]</scope>
    <source>
        <strain evidence="5 6">M8US30</strain>
    </source>
</reference>
<proteinExistence type="predicted"/>
<dbReference type="EMBL" id="JACHDZ010000002">
    <property type="protein sequence ID" value="MBB5343910.1"/>
    <property type="molecule type" value="Genomic_DNA"/>
</dbReference>
<dbReference type="Proteomes" id="UP000569092">
    <property type="component" value="Unassembled WGS sequence"/>
</dbReference>
<dbReference type="InterPro" id="IPR001375">
    <property type="entry name" value="Peptidase_S9_cat"/>
</dbReference>
<feature type="chain" id="PRO_5031233597" evidence="3">
    <location>
        <begin position="38"/>
        <end position="726"/>
    </location>
</feature>
<dbReference type="Gene3D" id="3.40.50.1820">
    <property type="entry name" value="alpha/beta hydrolase"/>
    <property type="match status" value="1"/>
</dbReference>
<dbReference type="GO" id="GO:0004177">
    <property type="term" value="F:aminopeptidase activity"/>
    <property type="evidence" value="ECO:0007669"/>
    <property type="project" value="UniProtKB-KW"/>
</dbReference>
<feature type="signal peptide" evidence="3">
    <location>
        <begin position="1"/>
        <end position="37"/>
    </location>
</feature>
<dbReference type="InterPro" id="IPR011042">
    <property type="entry name" value="6-blade_b-propeller_TolB-like"/>
</dbReference>
<evidence type="ECO:0000313" key="5">
    <source>
        <dbReference type="EMBL" id="MBB5343910.1"/>
    </source>
</evidence>
<keyword evidence="3" id="KW-0732">Signal</keyword>
<dbReference type="Pfam" id="PF00326">
    <property type="entry name" value="Peptidase_S9"/>
    <property type="match status" value="1"/>
</dbReference>
<accession>A0A7W8N5E2</accession>
<evidence type="ECO:0000256" key="1">
    <source>
        <dbReference type="ARBA" id="ARBA00022801"/>
    </source>
</evidence>
<dbReference type="AlphaFoldDB" id="A0A7W8N5E2"/>
<evidence type="ECO:0000256" key="3">
    <source>
        <dbReference type="SAM" id="SignalP"/>
    </source>
</evidence>
<gene>
    <name evidence="5" type="ORF">HDF10_001885</name>
</gene>
<keyword evidence="5" id="KW-0031">Aminopeptidase</keyword>
<comment type="caution">
    <text evidence="5">The sequence shown here is derived from an EMBL/GenBank/DDBJ whole genome shotgun (WGS) entry which is preliminary data.</text>
</comment>
<sequence>MALADLRDCSPSSGFTAFTAAACTALLMLGAASAAHAESDANASSLKDPRIGSLIQTLGQTKTPSAASISPDGAIVAWSVRTHDGTQIHLSEVANPDPAKEKIVSTGSGATNCSSSDPKWSPDGESLAFVSDCTAKIDQPGQDQVFLWSKGSGESKQLTHLVGNIDSLAWSPDGKSIAFLFVENATRSAGALAAMKPWSGVIGEDGVEVQRIYGVDVASGLGNWISPIRQLHVYEFNWAPDSRNIAYIAADAPGENNWWVARLYTQYVGFIAACGEYENTDDKGQKTKINMCKEAGAPMGVPTAILDPTKISGPLHGLQIAVPRYSPNGKQIAFIGGIMSDQGSTGGDLYLIPSTGGEPKNITPGRAASVAYFGWAGPELIAMAEHVGGNSHLTALDLATGRDIPQASVTFPETIGAGDLVMSVSISQEHTIAIIRSSFERAPEVWAGPLHDLKQITHLNDSLKPAWGKTENIEWTNGGFKVQGWLLHPANYDPAKKYPLLVSVHGGPSSAVTPRWPGAGYGGAPFSALGYFVFMPNPRGSYGQGEKFTQANIKDFGYGDLHDILTGMDVLEKRFPIDKDREGLTGWSYGGFMTMFGVTQTTRFKAAVAGAGISDWKSYYGENSIDQWMVPFFGKTVYDDAEVYAKSSAIEYIKKVKTPTLVVVGDRDGECPAPQSFEFWHALRAEGVKTQLVIYPNEGHAFHDPAHRRDVLERALNWFETEMPAK</sequence>
<evidence type="ECO:0000259" key="4">
    <source>
        <dbReference type="Pfam" id="PF00326"/>
    </source>
</evidence>
<dbReference type="Gene3D" id="2.120.10.30">
    <property type="entry name" value="TolB, C-terminal domain"/>
    <property type="match status" value="2"/>
</dbReference>
<dbReference type="PANTHER" id="PTHR42776">
    <property type="entry name" value="SERINE PEPTIDASE S9 FAMILY MEMBER"/>
    <property type="match status" value="1"/>
</dbReference>